<dbReference type="Proteomes" id="UP000675881">
    <property type="component" value="Chromosome 8"/>
</dbReference>
<feature type="compositionally biased region" description="Pro residues" evidence="6">
    <location>
        <begin position="507"/>
        <end position="525"/>
    </location>
</feature>
<proteinExistence type="inferred from homology"/>
<organism evidence="8 9">
    <name type="scientific">Lepeophtheirus salmonis</name>
    <name type="common">Salmon louse</name>
    <name type="synonym">Caligus salmonis</name>
    <dbReference type="NCBI Taxonomy" id="72036"/>
    <lineage>
        <taxon>Eukaryota</taxon>
        <taxon>Metazoa</taxon>
        <taxon>Ecdysozoa</taxon>
        <taxon>Arthropoda</taxon>
        <taxon>Crustacea</taxon>
        <taxon>Multicrustacea</taxon>
        <taxon>Hexanauplia</taxon>
        <taxon>Copepoda</taxon>
        <taxon>Siphonostomatoida</taxon>
        <taxon>Caligidae</taxon>
        <taxon>Lepeophtheirus</taxon>
    </lineage>
</organism>
<evidence type="ECO:0000256" key="3">
    <source>
        <dbReference type="ARBA" id="ARBA00022692"/>
    </source>
</evidence>
<evidence type="ECO:0000256" key="6">
    <source>
        <dbReference type="SAM" id="MobiDB-lite"/>
    </source>
</evidence>
<dbReference type="GO" id="GO:0005794">
    <property type="term" value="C:Golgi apparatus"/>
    <property type="evidence" value="ECO:0007669"/>
    <property type="project" value="TreeGrafter"/>
</dbReference>
<keyword evidence="3 7" id="KW-0812">Transmembrane</keyword>
<evidence type="ECO:0000256" key="5">
    <source>
        <dbReference type="ARBA" id="ARBA00023136"/>
    </source>
</evidence>
<keyword evidence="5 7" id="KW-0472">Membrane</keyword>
<dbReference type="InterPro" id="IPR005045">
    <property type="entry name" value="CDC50/LEM3_fam"/>
</dbReference>
<dbReference type="Pfam" id="PF03381">
    <property type="entry name" value="CDC50"/>
    <property type="match status" value="1"/>
</dbReference>
<dbReference type="GO" id="GO:0005886">
    <property type="term" value="C:plasma membrane"/>
    <property type="evidence" value="ECO:0007669"/>
    <property type="project" value="TreeGrafter"/>
</dbReference>
<gene>
    <name evidence="8" type="ORF">LSAA_13693</name>
</gene>
<feature type="transmembrane region" description="Helical" evidence="7">
    <location>
        <begin position="42"/>
        <end position="63"/>
    </location>
</feature>
<dbReference type="AlphaFoldDB" id="A0A7R8D532"/>
<evidence type="ECO:0000313" key="9">
    <source>
        <dbReference type="Proteomes" id="UP000675881"/>
    </source>
</evidence>
<feature type="transmembrane region" description="Helical" evidence="7">
    <location>
        <begin position="388"/>
        <end position="410"/>
    </location>
</feature>
<dbReference type="GO" id="GO:0005783">
    <property type="term" value="C:endoplasmic reticulum"/>
    <property type="evidence" value="ECO:0007669"/>
    <property type="project" value="TreeGrafter"/>
</dbReference>
<feature type="region of interest" description="Disordered" evidence="6">
    <location>
        <begin position="466"/>
        <end position="525"/>
    </location>
</feature>
<evidence type="ECO:0000256" key="2">
    <source>
        <dbReference type="ARBA" id="ARBA00009457"/>
    </source>
</evidence>
<sequence>MIEDVDKQLKTLTLSTLEVLQNAFKKQQKLPAWQPVLTTGTVLPTFFVIGIAFVPIGAAMMWFSHMVKEVDIDYTNCVGPDGDMCLEFDIDEVMEEPVFLYYGLTNFYQNHRRYVQSRSDKQLLGDLSISPIKDCAPFDKDNDTKKPYFPCGAIANSLFNDVIKISKIEGNDEQNVPMLKKEIAGALIDTLNLPKDWDKELWELDPDDPENNGLQNEDLMVWMRTAALPSFRKLYRRINHTGIFEDGLPKGKYYFYIDYKYRVHQFAGTKSVVLSTRTLMGGKNNFLGIAYVIHGCVCFSVGVVFLFVHINRGRRHHEPKVRAELANSLKSLNQLSLFWLAAALGRRVEKWGYLILYDGKMEPLDGVVWGICEQGFLPSDINTDNVSYLFYFSNYLIWMMLLATWGTLVMNKPWSAWSLFFESSGNFPSLGSPILNDDVGNTSNSASAVNLFGPLETNHEIFSNYNSTTSGTAGAGNSNSQSTSSNQINDNGPGSVSSSSYTQPSTPATPAPIPSPAPLPSPAALPSPCCCTSTFPSRSSSSRSLTR</sequence>
<keyword evidence="9" id="KW-1185">Reference proteome</keyword>
<comment type="similarity">
    <text evidence="2">Belongs to the CDC50/LEM3 family.</text>
</comment>
<dbReference type="EMBL" id="HG994587">
    <property type="protein sequence ID" value="CAF3031074.1"/>
    <property type="molecule type" value="Genomic_DNA"/>
</dbReference>
<accession>A0A7R8D532</accession>
<feature type="compositionally biased region" description="Polar residues" evidence="6">
    <location>
        <begin position="466"/>
        <end position="476"/>
    </location>
</feature>
<name>A0A7R8D532_LEPSM</name>
<evidence type="ECO:0000256" key="7">
    <source>
        <dbReference type="SAM" id="Phobius"/>
    </source>
</evidence>
<comment type="subcellular location">
    <subcellularLocation>
        <location evidence="1">Membrane</location>
        <topology evidence="1">Multi-pass membrane protein</topology>
    </subcellularLocation>
</comment>
<dbReference type="PANTHER" id="PTHR10926:SF0">
    <property type="entry name" value="CDC50, ISOFORM A"/>
    <property type="match status" value="1"/>
</dbReference>
<dbReference type="OrthoDB" id="10265068at2759"/>
<evidence type="ECO:0000256" key="4">
    <source>
        <dbReference type="ARBA" id="ARBA00022989"/>
    </source>
</evidence>
<keyword evidence="4 7" id="KW-1133">Transmembrane helix</keyword>
<dbReference type="PANTHER" id="PTHR10926">
    <property type="entry name" value="CELL CYCLE CONTROL PROTEIN 50"/>
    <property type="match status" value="1"/>
</dbReference>
<reference evidence="8" key="1">
    <citation type="submission" date="2021-02" db="EMBL/GenBank/DDBJ databases">
        <authorList>
            <person name="Bekaert M."/>
        </authorList>
    </citation>
    <scope>NUCLEOTIDE SEQUENCE</scope>
    <source>
        <strain evidence="8">IoA-00</strain>
    </source>
</reference>
<feature type="compositionally biased region" description="Low complexity" evidence="6">
    <location>
        <begin position="477"/>
        <end position="506"/>
    </location>
</feature>
<feature type="transmembrane region" description="Helical" evidence="7">
    <location>
        <begin position="286"/>
        <end position="310"/>
    </location>
</feature>
<protein>
    <submittedName>
        <fullName evidence="8">CDC50 family protein chat-1,Cell cycle control protein 50A,Cell cycle control protein 50B</fullName>
    </submittedName>
</protein>
<evidence type="ECO:0000313" key="8">
    <source>
        <dbReference type="EMBL" id="CAF3031074.1"/>
    </source>
</evidence>
<evidence type="ECO:0000256" key="1">
    <source>
        <dbReference type="ARBA" id="ARBA00004141"/>
    </source>
</evidence>